<proteinExistence type="predicted"/>
<evidence type="ECO:0000256" key="1">
    <source>
        <dbReference type="SAM" id="MobiDB-lite"/>
    </source>
</evidence>
<evidence type="ECO:0000313" key="3">
    <source>
        <dbReference type="Proteomes" id="UP000283269"/>
    </source>
</evidence>
<dbReference type="EMBL" id="NHYD01001297">
    <property type="protein sequence ID" value="PPQ91580.1"/>
    <property type="molecule type" value="Genomic_DNA"/>
</dbReference>
<sequence length="69" mass="7978">MHTRYNDDDDGSIYNNNDTGLRGNKVEQGEGMRAGNEATPMAYAYIPHVLRHTQRVQYDNSTYESRHNM</sequence>
<comment type="caution">
    <text evidence="2">The sequence shown here is derived from an EMBL/GenBank/DDBJ whole genome shotgun (WGS) entry which is preliminary data.</text>
</comment>
<reference evidence="2 3" key="1">
    <citation type="journal article" date="2018" name="Evol. Lett.">
        <title>Horizontal gene cluster transfer increased hallucinogenic mushroom diversity.</title>
        <authorList>
            <person name="Reynolds H.T."/>
            <person name="Vijayakumar V."/>
            <person name="Gluck-Thaler E."/>
            <person name="Korotkin H.B."/>
            <person name="Matheny P.B."/>
            <person name="Slot J.C."/>
        </authorList>
    </citation>
    <scope>NUCLEOTIDE SEQUENCE [LARGE SCALE GENOMIC DNA]</scope>
    <source>
        <strain evidence="2 3">2631</strain>
    </source>
</reference>
<feature type="region of interest" description="Disordered" evidence="1">
    <location>
        <begin position="1"/>
        <end position="34"/>
    </location>
</feature>
<gene>
    <name evidence="2" type="ORF">CVT25_012661</name>
</gene>
<protein>
    <submittedName>
        <fullName evidence="2">Uncharacterized protein</fullName>
    </submittedName>
</protein>
<dbReference type="Proteomes" id="UP000283269">
    <property type="component" value="Unassembled WGS sequence"/>
</dbReference>
<name>A0A409XLJ2_PSICY</name>
<dbReference type="AlphaFoldDB" id="A0A409XLJ2"/>
<evidence type="ECO:0000313" key="2">
    <source>
        <dbReference type="EMBL" id="PPQ91580.1"/>
    </source>
</evidence>
<accession>A0A409XLJ2</accession>
<dbReference type="InParanoid" id="A0A409XLJ2"/>
<organism evidence="2 3">
    <name type="scientific">Psilocybe cyanescens</name>
    <dbReference type="NCBI Taxonomy" id="93625"/>
    <lineage>
        <taxon>Eukaryota</taxon>
        <taxon>Fungi</taxon>
        <taxon>Dikarya</taxon>
        <taxon>Basidiomycota</taxon>
        <taxon>Agaricomycotina</taxon>
        <taxon>Agaricomycetes</taxon>
        <taxon>Agaricomycetidae</taxon>
        <taxon>Agaricales</taxon>
        <taxon>Agaricineae</taxon>
        <taxon>Strophariaceae</taxon>
        <taxon>Psilocybe</taxon>
    </lineage>
</organism>
<keyword evidence="3" id="KW-1185">Reference proteome</keyword>